<evidence type="ECO:0000256" key="1">
    <source>
        <dbReference type="SAM" id="Coils"/>
    </source>
</evidence>
<evidence type="ECO:0000313" key="3">
    <source>
        <dbReference type="Proteomes" id="UP000717696"/>
    </source>
</evidence>
<dbReference type="OrthoDB" id="5059649at2759"/>
<protein>
    <submittedName>
        <fullName evidence="2">Uncharacterized protein</fullName>
    </submittedName>
</protein>
<organism evidence="2 3">
    <name type="scientific">Dactylonectria estremocensis</name>
    <dbReference type="NCBI Taxonomy" id="1079267"/>
    <lineage>
        <taxon>Eukaryota</taxon>
        <taxon>Fungi</taxon>
        <taxon>Dikarya</taxon>
        <taxon>Ascomycota</taxon>
        <taxon>Pezizomycotina</taxon>
        <taxon>Sordariomycetes</taxon>
        <taxon>Hypocreomycetidae</taxon>
        <taxon>Hypocreales</taxon>
        <taxon>Nectriaceae</taxon>
        <taxon>Dactylonectria</taxon>
    </lineage>
</organism>
<dbReference type="Proteomes" id="UP000717696">
    <property type="component" value="Unassembled WGS sequence"/>
</dbReference>
<dbReference type="EMBL" id="JAGMUU010000002">
    <property type="protein sequence ID" value="KAH7159874.1"/>
    <property type="molecule type" value="Genomic_DNA"/>
</dbReference>
<evidence type="ECO:0000313" key="2">
    <source>
        <dbReference type="EMBL" id="KAH7159874.1"/>
    </source>
</evidence>
<name>A0A9P9FDW1_9HYPO</name>
<gene>
    <name evidence="2" type="ORF">B0J13DRAFT_616674</name>
</gene>
<dbReference type="AlphaFoldDB" id="A0A9P9FDW1"/>
<keyword evidence="3" id="KW-1185">Reference proteome</keyword>
<accession>A0A9P9FDW1</accession>
<proteinExistence type="predicted"/>
<feature type="coiled-coil region" evidence="1">
    <location>
        <begin position="148"/>
        <end position="225"/>
    </location>
</feature>
<keyword evidence="1" id="KW-0175">Coiled coil</keyword>
<reference evidence="2" key="1">
    <citation type="journal article" date="2021" name="Nat. Commun.">
        <title>Genetic determinants of endophytism in the Arabidopsis root mycobiome.</title>
        <authorList>
            <person name="Mesny F."/>
            <person name="Miyauchi S."/>
            <person name="Thiergart T."/>
            <person name="Pickel B."/>
            <person name="Atanasova L."/>
            <person name="Karlsson M."/>
            <person name="Huettel B."/>
            <person name="Barry K.W."/>
            <person name="Haridas S."/>
            <person name="Chen C."/>
            <person name="Bauer D."/>
            <person name="Andreopoulos W."/>
            <person name="Pangilinan J."/>
            <person name="LaButti K."/>
            <person name="Riley R."/>
            <person name="Lipzen A."/>
            <person name="Clum A."/>
            <person name="Drula E."/>
            <person name="Henrissat B."/>
            <person name="Kohler A."/>
            <person name="Grigoriev I.V."/>
            <person name="Martin F.M."/>
            <person name="Hacquard S."/>
        </authorList>
    </citation>
    <scope>NUCLEOTIDE SEQUENCE</scope>
    <source>
        <strain evidence="2">MPI-CAGE-AT-0021</strain>
    </source>
</reference>
<comment type="caution">
    <text evidence="2">The sequence shown here is derived from an EMBL/GenBank/DDBJ whole genome shotgun (WGS) entry which is preliminary data.</text>
</comment>
<sequence>MSEVQRPPVPLSVMDFDLSQADDTERCRAQLLIYHYIRIAPSLNTDMQQVLSEVLICDKPWRNTASNVPSDGAVSVYEMWQELHTRRYFPYWFVVAVCWGPNHPALQRIRQKMSKHLGFKLPDDSVIYPGGKTLLDFDVFCGEVGTTNEEYETTAEEEEEEEAEYDFERTAEIMSDLSVSSTAWEQTNPVVQSLEQTITILEAAIEALQKEMWDLKARVSTVEKENDYCRLSGDLGAVYQIQQEMAAEIAELRDRVWGEECLDEEECLDDDELLGEDEPLGEEKLFV</sequence>